<name>A0A401LTP6_9BACE</name>
<sequence>MDGGNGGKSRERCQAEDIYQALSQAHRSKHTNNEPNEQIVRKHKPVILYDYGVVVEYGDGNIGLHCPQQNGKSCVDGKLPVNIEQ</sequence>
<gene>
    <name evidence="1" type="ORF">KGMB02408_17320</name>
</gene>
<accession>A0A401LTP6</accession>
<dbReference type="Proteomes" id="UP000288079">
    <property type="component" value="Unassembled WGS sequence"/>
</dbReference>
<comment type="caution">
    <text evidence="1">The sequence shown here is derived from an EMBL/GenBank/DDBJ whole genome shotgun (WGS) entry which is preliminary data.</text>
</comment>
<evidence type="ECO:0000313" key="1">
    <source>
        <dbReference type="EMBL" id="GCB34787.1"/>
    </source>
</evidence>
<proteinExistence type="predicted"/>
<evidence type="ECO:0000313" key="2">
    <source>
        <dbReference type="Proteomes" id="UP000288079"/>
    </source>
</evidence>
<protein>
    <submittedName>
        <fullName evidence="1">Uncharacterized protein</fullName>
    </submittedName>
</protein>
<organism evidence="1 2">
    <name type="scientific">Bacteroides faecalis</name>
    <dbReference type="NCBI Taxonomy" id="2447885"/>
    <lineage>
        <taxon>Bacteria</taxon>
        <taxon>Pseudomonadati</taxon>
        <taxon>Bacteroidota</taxon>
        <taxon>Bacteroidia</taxon>
        <taxon>Bacteroidales</taxon>
        <taxon>Bacteroidaceae</taxon>
        <taxon>Bacteroides</taxon>
    </lineage>
</organism>
<dbReference type="AlphaFoldDB" id="A0A401LTP6"/>
<dbReference type="EMBL" id="BHWB01000004">
    <property type="protein sequence ID" value="GCB34787.1"/>
    <property type="molecule type" value="Genomic_DNA"/>
</dbReference>
<keyword evidence="2" id="KW-1185">Reference proteome</keyword>
<reference evidence="1 2" key="1">
    <citation type="submission" date="2018-10" db="EMBL/GenBank/DDBJ databases">
        <title>Draft Genome Sequence of Bacteroides sp. KCTC 15687.</title>
        <authorList>
            <person name="Yu S.Y."/>
            <person name="Kim J.S."/>
            <person name="Oh B.S."/>
            <person name="Park S.H."/>
            <person name="Kang S.W."/>
            <person name="Park J.E."/>
            <person name="Choi S.H."/>
            <person name="Han K.I."/>
            <person name="Lee K.C."/>
            <person name="Eom M.K."/>
            <person name="Suh M.K."/>
            <person name="Lee D.H."/>
            <person name="Yoon H."/>
            <person name="Kim B."/>
            <person name="Yang S.J."/>
            <person name="Lee J.S."/>
            <person name="Lee J.H."/>
        </authorList>
    </citation>
    <scope>NUCLEOTIDE SEQUENCE [LARGE SCALE GENOMIC DNA]</scope>
    <source>
        <strain evidence="1 2">KCTC 15687</strain>
    </source>
</reference>